<organism evidence="1">
    <name type="scientific">marine metagenome</name>
    <dbReference type="NCBI Taxonomy" id="408172"/>
    <lineage>
        <taxon>unclassified sequences</taxon>
        <taxon>metagenomes</taxon>
        <taxon>ecological metagenomes</taxon>
    </lineage>
</organism>
<reference evidence="1" key="1">
    <citation type="submission" date="2018-05" db="EMBL/GenBank/DDBJ databases">
        <authorList>
            <person name="Lanie J.A."/>
            <person name="Ng W.-L."/>
            <person name="Kazmierczak K.M."/>
            <person name="Andrzejewski T.M."/>
            <person name="Davidsen T.M."/>
            <person name="Wayne K.J."/>
            <person name="Tettelin H."/>
            <person name="Glass J.I."/>
            <person name="Rusch D."/>
            <person name="Podicherti R."/>
            <person name="Tsui H.-C.T."/>
            <person name="Winkler M.E."/>
        </authorList>
    </citation>
    <scope>NUCLEOTIDE SEQUENCE</scope>
</reference>
<evidence type="ECO:0008006" key="2">
    <source>
        <dbReference type="Google" id="ProtNLM"/>
    </source>
</evidence>
<sequence length="79" mass="8873">MISKIIRLNKQNTTQIEAMQSLYSIFQFNSPLPYMRKMAASPDFLKLVVETILTNKPKLVLELGSGVSSVLVSKSLEKN</sequence>
<protein>
    <recommendedName>
        <fullName evidence="2">Class I SAM-dependent methyltransferase</fullName>
    </recommendedName>
</protein>
<dbReference type="AlphaFoldDB" id="A0A383AUJ7"/>
<dbReference type="EMBL" id="UINC01194918">
    <property type="protein sequence ID" value="SVE11243.1"/>
    <property type="molecule type" value="Genomic_DNA"/>
</dbReference>
<name>A0A383AUJ7_9ZZZZ</name>
<feature type="non-terminal residue" evidence="1">
    <location>
        <position position="79"/>
    </location>
</feature>
<accession>A0A383AUJ7</accession>
<proteinExistence type="predicted"/>
<gene>
    <name evidence="1" type="ORF">METZ01_LOCUS464097</name>
</gene>
<evidence type="ECO:0000313" key="1">
    <source>
        <dbReference type="EMBL" id="SVE11243.1"/>
    </source>
</evidence>